<evidence type="ECO:0008006" key="3">
    <source>
        <dbReference type="Google" id="ProtNLM"/>
    </source>
</evidence>
<sequence length="234" mass="26443">MLAQLQTDHPDEAVNYFLTQWWVNGQCERWAEIHIRMHPNLGISTTSRVEGSHGAMKGALSSSSGNLHTAGSKINRKAKDRAEQLSILCSNENLRVRLEIRNKPETANLCTAISRSALDIVYAEVMKMRYNQEEEGTKDKCNCATSNRYLLPCSHQSVKQGELSGFKIICSVSLPFASCQGDPEVVDLLSREYMRFCLLEFRNTGHLDQILINLAWWKVLMLDMEIFAADGCRT</sequence>
<reference evidence="1 2" key="1">
    <citation type="journal article" date="2016" name="Proc. Natl. Acad. Sci. U.S.A.">
        <title>Comparative genomics of biotechnologically important yeasts.</title>
        <authorList>
            <person name="Riley R."/>
            <person name="Haridas S."/>
            <person name="Wolfe K.H."/>
            <person name="Lopes M.R."/>
            <person name="Hittinger C.T."/>
            <person name="Goeker M."/>
            <person name="Salamov A.A."/>
            <person name="Wisecaver J.H."/>
            <person name="Long T.M."/>
            <person name="Calvey C.H."/>
            <person name="Aerts A.L."/>
            <person name="Barry K.W."/>
            <person name="Choi C."/>
            <person name="Clum A."/>
            <person name="Coughlan A.Y."/>
            <person name="Deshpande S."/>
            <person name="Douglass A.P."/>
            <person name="Hanson S.J."/>
            <person name="Klenk H.-P."/>
            <person name="LaButti K.M."/>
            <person name="Lapidus A."/>
            <person name="Lindquist E.A."/>
            <person name="Lipzen A.M."/>
            <person name="Meier-Kolthoff J.P."/>
            <person name="Ohm R.A."/>
            <person name="Otillar R.P."/>
            <person name="Pangilinan J.L."/>
            <person name="Peng Y."/>
            <person name="Rokas A."/>
            <person name="Rosa C.A."/>
            <person name="Scheuner C."/>
            <person name="Sibirny A.A."/>
            <person name="Slot J.C."/>
            <person name="Stielow J.B."/>
            <person name="Sun H."/>
            <person name="Kurtzman C.P."/>
            <person name="Blackwell M."/>
            <person name="Grigoriev I.V."/>
            <person name="Jeffries T.W."/>
        </authorList>
    </citation>
    <scope>NUCLEOTIDE SEQUENCE [LARGE SCALE GENOMIC DNA]</scope>
    <source>
        <strain evidence="1 2">NRRL Y-11557</strain>
    </source>
</reference>
<accession>A0A1E3PTY4</accession>
<evidence type="ECO:0000313" key="2">
    <source>
        <dbReference type="Proteomes" id="UP000094385"/>
    </source>
</evidence>
<gene>
    <name evidence="1" type="ORF">LIPSTDRAFT_7462</name>
</gene>
<name>A0A1E3PTY4_LIPST</name>
<organism evidence="1 2">
    <name type="scientific">Lipomyces starkeyi NRRL Y-11557</name>
    <dbReference type="NCBI Taxonomy" id="675824"/>
    <lineage>
        <taxon>Eukaryota</taxon>
        <taxon>Fungi</taxon>
        <taxon>Dikarya</taxon>
        <taxon>Ascomycota</taxon>
        <taxon>Saccharomycotina</taxon>
        <taxon>Lipomycetes</taxon>
        <taxon>Lipomycetales</taxon>
        <taxon>Lipomycetaceae</taxon>
        <taxon>Lipomyces</taxon>
    </lineage>
</organism>
<proteinExistence type="predicted"/>
<dbReference type="OrthoDB" id="2379842at2759"/>
<keyword evidence="2" id="KW-1185">Reference proteome</keyword>
<dbReference type="STRING" id="675824.A0A1E3PTY4"/>
<dbReference type="AlphaFoldDB" id="A0A1E3PTY4"/>
<dbReference type="Proteomes" id="UP000094385">
    <property type="component" value="Unassembled WGS sequence"/>
</dbReference>
<dbReference type="EMBL" id="KV454339">
    <property type="protein sequence ID" value="ODQ68748.1"/>
    <property type="molecule type" value="Genomic_DNA"/>
</dbReference>
<protein>
    <recommendedName>
        <fullName evidence="3">SWIM-type domain-containing protein</fullName>
    </recommendedName>
</protein>
<evidence type="ECO:0000313" key="1">
    <source>
        <dbReference type="EMBL" id="ODQ68748.1"/>
    </source>
</evidence>